<dbReference type="Pfam" id="PF00135">
    <property type="entry name" value="COesterase"/>
    <property type="match status" value="1"/>
</dbReference>
<evidence type="ECO:0000256" key="3">
    <source>
        <dbReference type="RuleBase" id="RU361235"/>
    </source>
</evidence>
<dbReference type="RefSeq" id="WP_116757072.1">
    <property type="nucleotide sequence ID" value="NZ_JBHUEX010000001.1"/>
</dbReference>
<dbReference type="OrthoDB" id="3199405at2"/>
<dbReference type="Proteomes" id="UP000244893">
    <property type="component" value="Unassembled WGS sequence"/>
</dbReference>
<dbReference type="InterPro" id="IPR050309">
    <property type="entry name" value="Type-B_Carboxylest/Lipase"/>
</dbReference>
<dbReference type="PANTHER" id="PTHR11559">
    <property type="entry name" value="CARBOXYLESTERASE"/>
    <property type="match status" value="1"/>
</dbReference>
<evidence type="ECO:0000313" key="6">
    <source>
        <dbReference type="Proteomes" id="UP000244893"/>
    </source>
</evidence>
<comment type="caution">
    <text evidence="5">The sequence shown here is derived from an EMBL/GenBank/DDBJ whole genome shotgun (WGS) entry which is preliminary data.</text>
</comment>
<dbReference type="InterPro" id="IPR019819">
    <property type="entry name" value="Carboxylesterase_B_CS"/>
</dbReference>
<dbReference type="AlphaFoldDB" id="A0A2V1HQE2"/>
<dbReference type="SUPFAM" id="SSF53474">
    <property type="entry name" value="alpha/beta-Hydrolases"/>
    <property type="match status" value="1"/>
</dbReference>
<comment type="similarity">
    <text evidence="1 3">Belongs to the type-B carboxylesterase/lipase family.</text>
</comment>
<reference evidence="5 6" key="1">
    <citation type="submission" date="2018-05" db="EMBL/GenBank/DDBJ databases">
        <title>Amnibacterium sp. M8JJ-5, whole genome shotgun sequence.</title>
        <authorList>
            <person name="Tuo L."/>
        </authorList>
    </citation>
    <scope>NUCLEOTIDE SEQUENCE [LARGE SCALE GENOMIC DNA]</scope>
    <source>
        <strain evidence="5 6">M8JJ-5</strain>
    </source>
</reference>
<evidence type="ECO:0000259" key="4">
    <source>
        <dbReference type="Pfam" id="PF00135"/>
    </source>
</evidence>
<accession>A0A2V1HQE2</accession>
<evidence type="ECO:0000256" key="1">
    <source>
        <dbReference type="ARBA" id="ARBA00005964"/>
    </source>
</evidence>
<gene>
    <name evidence="5" type="ORF">DDQ50_12740</name>
</gene>
<keyword evidence="6" id="KW-1185">Reference proteome</keyword>
<organism evidence="5 6">
    <name type="scientific">Amnibacterium flavum</name>
    <dbReference type="NCBI Taxonomy" id="2173173"/>
    <lineage>
        <taxon>Bacteria</taxon>
        <taxon>Bacillati</taxon>
        <taxon>Actinomycetota</taxon>
        <taxon>Actinomycetes</taxon>
        <taxon>Micrococcales</taxon>
        <taxon>Microbacteriaceae</taxon>
        <taxon>Amnibacterium</taxon>
    </lineage>
</organism>
<sequence>MSAPDSVPEPTVTTVSAPAGTFVGAEVGATSVWKGIRYAEPPTGPNRWRAPRPAVVPADPVRADAFGPAAPQALTPALDLGEGIRLDEDCLFLNVWSPTAAVSAHASDAVPRPVMVWIHGGAYTFGAASQRVYDGTAMSSFGDVVVVTLNYRLGALGFLDLAEFDLGDEVFDSNLALRDVLLALEWVRDNIGAFGGDARNVTVFGESAGGGIVTALLATPSAEGLFHRAIAESSPASSMYGTERARTVADRFLAEVAVEPAEIGRLRDLSVDTIVAAATRVYDRVPVDEPGTLAWAPVVDGDLLPEHPITVLHQGRGHPVPLIIGTNHDEATLFKFMKSPLMPITSDSITTMMTKLATENPDAVLPSREQLLGAYEGVRQRAIGLGIARDIGFRMPTVWLVEGHSRIAPTYLYRFDWSTPMLRLIGMGAAHATELPYVWGNLDVNPRDFTFRLGGHRVGREISDRFLGWWTSFASSGEPGGEWPPYSNGRASLLIDKRDTIVHDVDATLRKGWGDAVLAFS</sequence>
<feature type="domain" description="Carboxylesterase type B" evidence="4">
    <location>
        <begin position="14"/>
        <end position="499"/>
    </location>
</feature>
<dbReference type="PROSITE" id="PS00122">
    <property type="entry name" value="CARBOXYLESTERASE_B_1"/>
    <property type="match status" value="1"/>
</dbReference>
<dbReference type="InterPro" id="IPR029058">
    <property type="entry name" value="AB_hydrolase_fold"/>
</dbReference>
<keyword evidence="2 3" id="KW-0378">Hydrolase</keyword>
<dbReference type="InterPro" id="IPR019826">
    <property type="entry name" value="Carboxylesterase_B_AS"/>
</dbReference>
<protein>
    <recommendedName>
        <fullName evidence="3">Carboxylic ester hydrolase</fullName>
        <ecNumber evidence="3">3.1.1.-</ecNumber>
    </recommendedName>
</protein>
<evidence type="ECO:0000256" key="2">
    <source>
        <dbReference type="ARBA" id="ARBA00022801"/>
    </source>
</evidence>
<evidence type="ECO:0000313" key="5">
    <source>
        <dbReference type="EMBL" id="PVZ94561.1"/>
    </source>
</evidence>
<dbReference type="EMBL" id="QEOP01000002">
    <property type="protein sequence ID" value="PVZ94561.1"/>
    <property type="molecule type" value="Genomic_DNA"/>
</dbReference>
<name>A0A2V1HQE2_9MICO</name>
<proteinExistence type="inferred from homology"/>
<dbReference type="EC" id="3.1.1.-" evidence="3"/>
<dbReference type="InterPro" id="IPR002018">
    <property type="entry name" value="CarbesteraseB"/>
</dbReference>
<dbReference type="Gene3D" id="3.40.50.1820">
    <property type="entry name" value="alpha/beta hydrolase"/>
    <property type="match status" value="1"/>
</dbReference>
<dbReference type="PROSITE" id="PS00941">
    <property type="entry name" value="CARBOXYLESTERASE_B_2"/>
    <property type="match status" value="1"/>
</dbReference>
<dbReference type="GO" id="GO:0016787">
    <property type="term" value="F:hydrolase activity"/>
    <property type="evidence" value="ECO:0007669"/>
    <property type="project" value="UniProtKB-KW"/>
</dbReference>